<sequence length="219" mass="24022">MATNKWEYFSSRKNQVGMIAAALTTGLFIVFGLIGAAGVIPWLVATTAAYGAGALLTPSREQKALEPSVPTQALIDAEVQENLTKLHRANVPPPVYNEALALQAAIRFVLSRWDDLNATPEHQQTVYNVSKIYFPEVVTTYLNSPLYRGEDASLWCMESLDTMTKAVDRVKQGILDNNLRALESQATYLKEALKGPIPLDDAALDPPTDPDTPSMNPYQ</sequence>
<feature type="region of interest" description="Disordered" evidence="1">
    <location>
        <begin position="198"/>
        <end position="219"/>
    </location>
</feature>
<evidence type="ECO:0000313" key="4">
    <source>
        <dbReference type="Proteomes" id="UP000215374"/>
    </source>
</evidence>
<dbReference type="AlphaFoldDB" id="A0A239ZKJ1"/>
<keyword evidence="2" id="KW-1133">Transmembrane helix</keyword>
<dbReference type="OrthoDB" id="4408924at2"/>
<feature type="transmembrane region" description="Helical" evidence="2">
    <location>
        <begin position="20"/>
        <end position="44"/>
    </location>
</feature>
<keyword evidence="2" id="KW-0812">Transmembrane</keyword>
<proteinExistence type="predicted"/>
<dbReference type="EMBL" id="LT906467">
    <property type="protein sequence ID" value="SNV71393.1"/>
    <property type="molecule type" value="Genomic_DNA"/>
</dbReference>
<evidence type="ECO:0000256" key="2">
    <source>
        <dbReference type="SAM" id="Phobius"/>
    </source>
</evidence>
<protein>
    <submittedName>
        <fullName evidence="3">Putative secreted protein</fullName>
    </submittedName>
</protein>
<accession>A0A239ZKJ1</accession>
<name>A0A239ZKJ1_9CORY</name>
<dbReference type="Proteomes" id="UP000215374">
    <property type="component" value="Chromosome 1"/>
</dbReference>
<reference evidence="3 4" key="1">
    <citation type="submission" date="2017-06" db="EMBL/GenBank/DDBJ databases">
        <authorList>
            <consortium name="Pathogen Informatics"/>
        </authorList>
    </citation>
    <scope>NUCLEOTIDE SEQUENCE [LARGE SCALE GENOMIC DNA]</scope>
    <source>
        <strain evidence="3 4">NCTC13015</strain>
    </source>
</reference>
<organism evidence="3 4">
    <name type="scientific">Corynebacterium imitans</name>
    <dbReference type="NCBI Taxonomy" id="156978"/>
    <lineage>
        <taxon>Bacteria</taxon>
        <taxon>Bacillati</taxon>
        <taxon>Actinomycetota</taxon>
        <taxon>Actinomycetes</taxon>
        <taxon>Mycobacteriales</taxon>
        <taxon>Corynebacteriaceae</taxon>
        <taxon>Corynebacterium</taxon>
    </lineage>
</organism>
<dbReference type="RefSeq" id="WP_051904835.1">
    <property type="nucleotide sequence ID" value="NZ_CP009211.1"/>
</dbReference>
<evidence type="ECO:0000313" key="3">
    <source>
        <dbReference type="EMBL" id="SNV71393.1"/>
    </source>
</evidence>
<gene>
    <name evidence="3" type="ORF">SAMEA4535761_01260</name>
</gene>
<keyword evidence="2" id="KW-0472">Membrane</keyword>
<evidence type="ECO:0000256" key="1">
    <source>
        <dbReference type="SAM" id="MobiDB-lite"/>
    </source>
</evidence>